<keyword evidence="2 7" id="KW-1003">Cell membrane</keyword>
<evidence type="ECO:0000256" key="1">
    <source>
        <dbReference type="ARBA" id="ARBA00007150"/>
    </source>
</evidence>
<dbReference type="HAMAP" id="MF_01147">
    <property type="entry name" value="Lgt"/>
    <property type="match status" value="1"/>
</dbReference>
<dbReference type="UniPathway" id="UPA00664"/>
<dbReference type="GO" id="GO:0042158">
    <property type="term" value="P:lipoprotein biosynthetic process"/>
    <property type="evidence" value="ECO:0007669"/>
    <property type="project" value="UniProtKB-UniRule"/>
</dbReference>
<sequence length="281" mass="31013">MFTTLPLVAFPAIDPVAIELGPLVIRWYALAYVAGILLGWRLAMRLANRPGTPVLPREVDDLIVWLTLGIILGGRVGYILFYNFDQYLAQPLQALRIWEGGMSFHGGLLGVILAVVLFARSRGIPLLALGDIVAAVVPIGLFFGRIANFINGELWGRPTTVGWAMIFPRDERQLPRHPSQLYEAFFEGICLFALLMVLNARGIRRNMGALTGVFLVGYSMARIFSEFFREPDPQLGFLVFASTMGQLLSIPMALIGLWLLVTASRRPAPDRSALAEDADKA</sequence>
<feature type="transmembrane region" description="Helical" evidence="7">
    <location>
        <begin position="181"/>
        <end position="200"/>
    </location>
</feature>
<dbReference type="AlphaFoldDB" id="A0A317EK57"/>
<feature type="transmembrane region" description="Helical" evidence="7">
    <location>
        <begin position="237"/>
        <end position="261"/>
    </location>
</feature>
<keyword evidence="6 7" id="KW-0472">Membrane</keyword>
<name>A0A317EK57_9PROT</name>
<comment type="similarity">
    <text evidence="1 7">Belongs to the Lgt family.</text>
</comment>
<dbReference type="EMBL" id="QGLE01000001">
    <property type="protein sequence ID" value="PWR25625.1"/>
    <property type="molecule type" value="Genomic_DNA"/>
</dbReference>
<evidence type="ECO:0000256" key="5">
    <source>
        <dbReference type="ARBA" id="ARBA00022989"/>
    </source>
</evidence>
<dbReference type="Proteomes" id="UP000245461">
    <property type="component" value="Unassembled WGS sequence"/>
</dbReference>
<keyword evidence="9" id="KW-1185">Reference proteome</keyword>
<comment type="pathway">
    <text evidence="7">Protein modification; lipoprotein biosynthesis (diacylglyceryl transfer).</text>
</comment>
<evidence type="ECO:0000313" key="8">
    <source>
        <dbReference type="EMBL" id="PWR25625.1"/>
    </source>
</evidence>
<evidence type="ECO:0000256" key="2">
    <source>
        <dbReference type="ARBA" id="ARBA00022475"/>
    </source>
</evidence>
<dbReference type="GO" id="GO:0005886">
    <property type="term" value="C:plasma membrane"/>
    <property type="evidence" value="ECO:0007669"/>
    <property type="project" value="UniProtKB-SubCell"/>
</dbReference>
<keyword evidence="5 7" id="KW-1133">Transmembrane helix</keyword>
<evidence type="ECO:0000256" key="6">
    <source>
        <dbReference type="ARBA" id="ARBA00023136"/>
    </source>
</evidence>
<keyword evidence="3 7" id="KW-0808">Transferase</keyword>
<feature type="transmembrane region" description="Helical" evidence="7">
    <location>
        <begin position="25"/>
        <end position="43"/>
    </location>
</feature>
<feature type="transmembrane region" description="Helical" evidence="7">
    <location>
        <begin position="207"/>
        <end position="225"/>
    </location>
</feature>
<evidence type="ECO:0000313" key="9">
    <source>
        <dbReference type="Proteomes" id="UP000245461"/>
    </source>
</evidence>
<evidence type="ECO:0000256" key="7">
    <source>
        <dbReference type="HAMAP-Rule" id="MF_01147"/>
    </source>
</evidence>
<dbReference type="OrthoDB" id="871140at2"/>
<dbReference type="Pfam" id="PF01790">
    <property type="entry name" value="LGT"/>
    <property type="match status" value="1"/>
</dbReference>
<evidence type="ECO:0000256" key="4">
    <source>
        <dbReference type="ARBA" id="ARBA00022692"/>
    </source>
</evidence>
<comment type="function">
    <text evidence="7">Catalyzes the transfer of the diacylglyceryl group from phosphatidylglycerol to the sulfhydryl group of the N-terminal cysteine of a prolipoprotein, the first step in the formation of mature lipoproteins.</text>
</comment>
<dbReference type="PANTHER" id="PTHR30589:SF0">
    <property type="entry name" value="PHOSPHATIDYLGLYCEROL--PROLIPOPROTEIN DIACYLGLYCERYL TRANSFERASE"/>
    <property type="match status" value="1"/>
</dbReference>
<comment type="caution">
    <text evidence="8">The sequence shown here is derived from an EMBL/GenBank/DDBJ whole genome shotgun (WGS) entry which is preliminary data.</text>
</comment>
<gene>
    <name evidence="7" type="primary">lgt</name>
    <name evidence="8" type="ORF">DKG74_01270</name>
</gene>
<feature type="transmembrane region" description="Helical" evidence="7">
    <location>
        <begin position="126"/>
        <end position="147"/>
    </location>
</feature>
<comment type="catalytic activity">
    <reaction evidence="7">
        <text>L-cysteinyl-[prolipoprotein] + a 1,2-diacyl-sn-glycero-3-phospho-(1'-sn-glycerol) = an S-1,2-diacyl-sn-glyceryl-L-cysteinyl-[prolipoprotein] + sn-glycerol 1-phosphate + H(+)</text>
        <dbReference type="Rhea" id="RHEA:56712"/>
        <dbReference type="Rhea" id="RHEA-COMP:14679"/>
        <dbReference type="Rhea" id="RHEA-COMP:14680"/>
        <dbReference type="ChEBI" id="CHEBI:15378"/>
        <dbReference type="ChEBI" id="CHEBI:29950"/>
        <dbReference type="ChEBI" id="CHEBI:57685"/>
        <dbReference type="ChEBI" id="CHEBI:64716"/>
        <dbReference type="ChEBI" id="CHEBI:140658"/>
        <dbReference type="EC" id="2.5.1.145"/>
    </reaction>
</comment>
<dbReference type="InterPro" id="IPR001640">
    <property type="entry name" value="Lgt"/>
</dbReference>
<organism evidence="8 9">
    <name type="scientific">Zavarzinia aquatilis</name>
    <dbReference type="NCBI Taxonomy" id="2211142"/>
    <lineage>
        <taxon>Bacteria</taxon>
        <taxon>Pseudomonadati</taxon>
        <taxon>Pseudomonadota</taxon>
        <taxon>Alphaproteobacteria</taxon>
        <taxon>Rhodospirillales</taxon>
        <taxon>Zavarziniaceae</taxon>
        <taxon>Zavarzinia</taxon>
    </lineage>
</organism>
<feature type="transmembrane region" description="Helical" evidence="7">
    <location>
        <begin position="102"/>
        <end position="119"/>
    </location>
</feature>
<feature type="transmembrane region" description="Helical" evidence="7">
    <location>
        <begin position="63"/>
        <end position="82"/>
    </location>
</feature>
<dbReference type="RefSeq" id="WP_109901792.1">
    <property type="nucleotide sequence ID" value="NZ_QGLE01000001.1"/>
</dbReference>
<feature type="binding site" evidence="7">
    <location>
        <position position="145"/>
    </location>
    <ligand>
        <name>a 1,2-diacyl-sn-glycero-3-phospho-(1'-sn-glycerol)</name>
        <dbReference type="ChEBI" id="CHEBI:64716"/>
    </ligand>
</feature>
<protein>
    <recommendedName>
        <fullName evidence="7">Phosphatidylglycerol--prolipoprotein diacylglyceryl transferase</fullName>
        <ecNumber evidence="7">2.5.1.145</ecNumber>
    </recommendedName>
</protein>
<proteinExistence type="inferred from homology"/>
<keyword evidence="4 7" id="KW-0812">Transmembrane</keyword>
<keyword evidence="8" id="KW-0449">Lipoprotein</keyword>
<dbReference type="NCBIfam" id="TIGR00544">
    <property type="entry name" value="lgt"/>
    <property type="match status" value="1"/>
</dbReference>
<dbReference type="PROSITE" id="PS01311">
    <property type="entry name" value="LGT"/>
    <property type="match status" value="1"/>
</dbReference>
<accession>A0A317EK57</accession>
<reference evidence="8 9" key="1">
    <citation type="submission" date="2018-05" db="EMBL/GenBank/DDBJ databases">
        <title>Zavarzinia sp. HR-AS.</title>
        <authorList>
            <person name="Lee Y."/>
            <person name="Jeon C.O."/>
        </authorList>
    </citation>
    <scope>NUCLEOTIDE SEQUENCE [LARGE SCALE GENOMIC DNA]</scope>
    <source>
        <strain evidence="8 9">HR-AS</strain>
    </source>
</reference>
<dbReference type="GO" id="GO:0008961">
    <property type="term" value="F:phosphatidylglycerol-prolipoprotein diacylglyceryl transferase activity"/>
    <property type="evidence" value="ECO:0007669"/>
    <property type="project" value="UniProtKB-UniRule"/>
</dbReference>
<dbReference type="EC" id="2.5.1.145" evidence="7"/>
<comment type="subcellular location">
    <subcellularLocation>
        <location evidence="7">Cell membrane</location>
        <topology evidence="7">Multi-pass membrane protein</topology>
    </subcellularLocation>
</comment>
<dbReference type="PANTHER" id="PTHR30589">
    <property type="entry name" value="PROLIPOPROTEIN DIACYLGLYCERYL TRANSFERASE"/>
    <property type="match status" value="1"/>
</dbReference>
<evidence type="ECO:0000256" key="3">
    <source>
        <dbReference type="ARBA" id="ARBA00022679"/>
    </source>
</evidence>